<feature type="domain" description="Outer membrane protein SusF N-terminal" evidence="1">
    <location>
        <begin position="11"/>
        <end position="66"/>
    </location>
</feature>
<keyword evidence="3" id="KW-1185">Reference proteome</keyword>
<reference evidence="2 3" key="1">
    <citation type="submission" date="2011-12" db="EMBL/GenBank/DDBJ databases">
        <title>The Genome Sequence of Prevotella maculosa OT 289.</title>
        <authorList>
            <consortium name="The Broad Institute Genome Sequencing Platform"/>
            <person name="Earl A."/>
            <person name="Ward D."/>
            <person name="Feldgarden M."/>
            <person name="Gevers D."/>
            <person name="Izard J."/>
            <person name="Blanton J.M."/>
            <person name="Mathney J."/>
            <person name="Tanner A.C."/>
            <person name="Dewhirst F.E."/>
            <person name="Young S.K."/>
            <person name="Zeng Q."/>
            <person name="Gargeya S."/>
            <person name="Fitzgerald M."/>
            <person name="Haas B."/>
            <person name="Abouelleil A."/>
            <person name="Alvarado L."/>
            <person name="Arachchi H.M."/>
            <person name="Berlin A."/>
            <person name="Chapman S.B."/>
            <person name="Gearin G."/>
            <person name="Goldberg J."/>
            <person name="Griggs A."/>
            <person name="Gujja S."/>
            <person name="Hansen M."/>
            <person name="Heiman D."/>
            <person name="Howarth C."/>
            <person name="Larimer J."/>
            <person name="Lui A."/>
            <person name="MacDonald P.J.P."/>
            <person name="McCowen C."/>
            <person name="Montmayeur A."/>
            <person name="Murphy C."/>
            <person name="Neiman D."/>
            <person name="Pearson M."/>
            <person name="Priest M."/>
            <person name="Roberts A."/>
            <person name="Saif S."/>
            <person name="Shea T."/>
            <person name="Sisk P."/>
            <person name="Stolte C."/>
            <person name="Sykes S."/>
            <person name="Wortman J."/>
            <person name="Nusbaum C."/>
            <person name="Birren B."/>
        </authorList>
    </citation>
    <scope>NUCLEOTIDE SEQUENCE [LARGE SCALE GENOMIC DNA]</scope>
    <source>
        <strain evidence="2 3">OT 289</strain>
    </source>
</reference>
<dbReference type="STRING" id="999422.HMPREF9944_01820"/>
<dbReference type="CDD" id="cd12967">
    <property type="entry name" value="CBM_SusE-F_like_u1"/>
    <property type="match status" value="1"/>
</dbReference>
<dbReference type="HOGENOM" id="CLU_042892_2_0_10"/>
<gene>
    <name evidence="2" type="ORF">HMPREF9944_01820</name>
</gene>
<sequence length="366" mass="39157">MGLAVTALTACSDDYTDWAAPQSNPQEPARTVSFAATAAAAIDYNSVKSDSVQLFKPSITASSAQKSRGYQSRNQEFKPSITASSAVAVQRLAATIHNAAKTKQRVIEANAAGKVSANDLKTAVIALYGKSDVVRDVPVTVADTIRVAEGESFTKTADITCKINLVKNAFPEFFYEIGAESGWNTAHALRGPDFDGNFEGYAYLNGAFKFRPNTANNSNDLEYVSPGKIADNASGISCPNPGAGFYKMNIVLEKGAKKGTYSLTKINTVSLIGDFSNDGWSTDIDLTYNVSTGVWERDNVQLGKSGALKLRANHDWSLSWGGNDSPEAFDDLTSNNGKNLNVAAGTYKVQLTLSYEGACKVVFTKK</sequence>
<organism evidence="2 3">
    <name type="scientific">Segatella maculosa OT 289</name>
    <dbReference type="NCBI Taxonomy" id="999422"/>
    <lineage>
        <taxon>Bacteria</taxon>
        <taxon>Pseudomonadati</taxon>
        <taxon>Bacteroidota</taxon>
        <taxon>Bacteroidia</taxon>
        <taxon>Bacteroidales</taxon>
        <taxon>Prevotellaceae</taxon>
        <taxon>Segatella</taxon>
    </lineage>
</organism>
<dbReference type="Proteomes" id="UP000003167">
    <property type="component" value="Unassembled WGS sequence"/>
</dbReference>
<dbReference type="PATRIC" id="fig|999422.3.peg.1914"/>
<dbReference type="Gene3D" id="2.60.40.3620">
    <property type="match status" value="2"/>
</dbReference>
<comment type="caution">
    <text evidence="2">The sequence shown here is derived from an EMBL/GenBank/DDBJ whole genome shotgun (WGS) entry which is preliminary data.</text>
</comment>
<proteinExistence type="predicted"/>
<protein>
    <recommendedName>
        <fullName evidence="1">Outer membrane protein SusF N-terminal domain-containing protein</fullName>
    </recommendedName>
</protein>
<dbReference type="AlphaFoldDB" id="H1HNS6"/>
<accession>H1HNS6</accession>
<dbReference type="EMBL" id="AGEK01000031">
    <property type="protein sequence ID" value="EHO68789.1"/>
    <property type="molecule type" value="Genomic_DNA"/>
</dbReference>
<feature type="domain" description="Outer membrane protein SusF N-terminal" evidence="1">
    <location>
        <begin position="77"/>
        <end position="163"/>
    </location>
</feature>
<name>H1HNS6_9BACT</name>
<evidence type="ECO:0000259" key="1">
    <source>
        <dbReference type="Pfam" id="PF17142"/>
    </source>
</evidence>
<evidence type="ECO:0000313" key="2">
    <source>
        <dbReference type="EMBL" id="EHO68789.1"/>
    </source>
</evidence>
<evidence type="ECO:0000313" key="3">
    <source>
        <dbReference type="Proteomes" id="UP000003167"/>
    </source>
</evidence>
<dbReference type="InterPro" id="IPR033408">
    <property type="entry name" value="SusF_N"/>
</dbReference>
<dbReference type="Pfam" id="PF17142">
    <property type="entry name" value="SusF_N"/>
    <property type="match status" value="2"/>
</dbReference>